<sequence length="74" mass="8595">MAFNYSKLRGRIIEKYGSQTDFAKAFGCSDRTLSLKMTGKRPWKQVEILKAIKLLDLSEDDIQDYFFALEVQNI</sequence>
<evidence type="ECO:0000313" key="1">
    <source>
        <dbReference type="EMBL" id="DAE26771.1"/>
    </source>
</evidence>
<dbReference type="Pfam" id="PF05339">
    <property type="entry name" value="DUF739"/>
    <property type="match status" value="1"/>
</dbReference>
<organism evidence="1">
    <name type="scientific">virus sp. ctCsQ3</name>
    <dbReference type="NCBI Taxonomy" id="2826794"/>
    <lineage>
        <taxon>Viruses</taxon>
    </lineage>
</organism>
<dbReference type="GO" id="GO:0003677">
    <property type="term" value="F:DNA binding"/>
    <property type="evidence" value="ECO:0007669"/>
    <property type="project" value="InterPro"/>
</dbReference>
<dbReference type="InterPro" id="IPR010982">
    <property type="entry name" value="Lambda_DNA-bd_dom_sf"/>
</dbReference>
<dbReference type="InterPro" id="IPR008003">
    <property type="entry name" value="DUF739"/>
</dbReference>
<accession>A0A8S5R6L3</accession>
<protein>
    <submittedName>
        <fullName evidence="1">Uncharacterized protein</fullName>
    </submittedName>
</protein>
<proteinExistence type="predicted"/>
<name>A0A8S5R6L3_9VIRU</name>
<dbReference type="SUPFAM" id="SSF47413">
    <property type="entry name" value="lambda repressor-like DNA-binding domains"/>
    <property type="match status" value="1"/>
</dbReference>
<reference evidence="1" key="1">
    <citation type="journal article" date="2021" name="Proc. Natl. Acad. Sci. U.S.A.">
        <title>A Catalog of Tens of Thousands of Viruses from Human Metagenomes Reveals Hidden Associations with Chronic Diseases.</title>
        <authorList>
            <person name="Tisza M.J."/>
            <person name="Buck C.B."/>
        </authorList>
    </citation>
    <scope>NUCLEOTIDE SEQUENCE</scope>
    <source>
        <strain evidence="1">CtCsQ3</strain>
    </source>
</reference>
<dbReference type="EMBL" id="BK015823">
    <property type="protein sequence ID" value="DAE26771.1"/>
    <property type="molecule type" value="Genomic_DNA"/>
</dbReference>